<accession>A0ABW4TZL6</accession>
<evidence type="ECO:0000256" key="1">
    <source>
        <dbReference type="SAM" id="SignalP"/>
    </source>
</evidence>
<name>A0ABW4TZL6_9SPHN</name>
<protein>
    <submittedName>
        <fullName evidence="2">Transporter</fullName>
    </submittedName>
</protein>
<dbReference type="RefSeq" id="WP_380928945.1">
    <property type="nucleotide sequence ID" value="NZ_JBHUGS010000002.1"/>
</dbReference>
<dbReference type="InterPro" id="IPR025737">
    <property type="entry name" value="FApF"/>
</dbReference>
<feature type="signal peptide" evidence="1">
    <location>
        <begin position="1"/>
        <end position="24"/>
    </location>
</feature>
<evidence type="ECO:0000313" key="2">
    <source>
        <dbReference type="EMBL" id="MFD1950723.1"/>
    </source>
</evidence>
<gene>
    <name evidence="2" type="ORF">ACFSGX_08085</name>
</gene>
<feature type="chain" id="PRO_5045576168" evidence="1">
    <location>
        <begin position="25"/>
        <end position="275"/>
    </location>
</feature>
<reference evidence="3" key="1">
    <citation type="journal article" date="2019" name="Int. J. Syst. Evol. Microbiol.">
        <title>The Global Catalogue of Microorganisms (GCM) 10K type strain sequencing project: providing services to taxonomists for standard genome sequencing and annotation.</title>
        <authorList>
            <consortium name="The Broad Institute Genomics Platform"/>
            <consortium name="The Broad Institute Genome Sequencing Center for Infectious Disease"/>
            <person name="Wu L."/>
            <person name="Ma J."/>
        </authorList>
    </citation>
    <scope>NUCLEOTIDE SEQUENCE [LARGE SCALE GENOMIC DNA]</scope>
    <source>
        <strain evidence="3">CGMCC 1.12702</strain>
    </source>
</reference>
<keyword evidence="3" id="KW-1185">Reference proteome</keyword>
<comment type="caution">
    <text evidence="2">The sequence shown here is derived from an EMBL/GenBank/DDBJ whole genome shotgun (WGS) entry which is preliminary data.</text>
</comment>
<keyword evidence="1" id="KW-0732">Signal</keyword>
<proteinExistence type="predicted"/>
<dbReference type="Pfam" id="PF13557">
    <property type="entry name" value="Phenol_MetA_deg"/>
    <property type="match status" value="1"/>
</dbReference>
<dbReference type="EMBL" id="JBHUGS010000002">
    <property type="protein sequence ID" value="MFD1950723.1"/>
    <property type="molecule type" value="Genomic_DNA"/>
</dbReference>
<evidence type="ECO:0000313" key="3">
    <source>
        <dbReference type="Proteomes" id="UP001597400"/>
    </source>
</evidence>
<sequence length="275" mass="28759">MILPRLHALAVAAPVMLVLAPAPAAAQAADAPTRPYCPTRPSLGAGACITEIGHPMLEMGVADWQRETDDGGRTDTFLTGDTLVRVGLGDTTEVQLGWTAVGHVRERDATGMVDRRTRIGDVSLALRQNLSNPDGSGFSLALQPFVTLPVGRQPIGEGTWGAGLTVPMGYELNDIVQLQLTAEVDATPDEDGIGRHRAYSAIGGIALTLSKAVSATVELSAARDRDPDGAQTFLLAALSGGYQVSDNAQIDCGTAIGLNADSPAVRIFAGFSRRF</sequence>
<dbReference type="Proteomes" id="UP001597400">
    <property type="component" value="Unassembled WGS sequence"/>
</dbReference>
<organism evidence="2 3">
    <name type="scientific">Sphingomonas arantia</name>
    <dbReference type="NCBI Taxonomy" id="1460676"/>
    <lineage>
        <taxon>Bacteria</taxon>
        <taxon>Pseudomonadati</taxon>
        <taxon>Pseudomonadota</taxon>
        <taxon>Alphaproteobacteria</taxon>
        <taxon>Sphingomonadales</taxon>
        <taxon>Sphingomonadaceae</taxon>
        <taxon>Sphingomonas</taxon>
    </lineage>
</organism>